<dbReference type="Pfam" id="PF03190">
    <property type="entry name" value="Thioredox_DsbH"/>
    <property type="match status" value="1"/>
</dbReference>
<evidence type="ECO:0000313" key="3">
    <source>
        <dbReference type="Proteomes" id="UP001489004"/>
    </source>
</evidence>
<reference evidence="2 3" key="1">
    <citation type="journal article" date="2024" name="Nat. Commun.">
        <title>Phylogenomics reveals the evolutionary origins of lichenization in chlorophyte algae.</title>
        <authorList>
            <person name="Puginier C."/>
            <person name="Libourel C."/>
            <person name="Otte J."/>
            <person name="Skaloud P."/>
            <person name="Haon M."/>
            <person name="Grisel S."/>
            <person name="Petersen M."/>
            <person name="Berrin J.G."/>
            <person name="Delaux P.M."/>
            <person name="Dal Grande F."/>
            <person name="Keller J."/>
        </authorList>
    </citation>
    <scope>NUCLEOTIDE SEQUENCE [LARGE SCALE GENOMIC DNA]</scope>
    <source>
        <strain evidence="2 3">SAG 2043</strain>
    </source>
</reference>
<dbReference type="InterPro" id="IPR036249">
    <property type="entry name" value="Thioredoxin-like_sf"/>
</dbReference>
<protein>
    <recommendedName>
        <fullName evidence="1">Spermatogenesis-associated protein 20-like TRX domain-containing protein</fullName>
    </recommendedName>
</protein>
<dbReference type="InterPro" id="IPR004879">
    <property type="entry name" value="Ssp411-like_TRX"/>
</dbReference>
<dbReference type="PIRSF" id="PIRSF006402">
    <property type="entry name" value="UCP006402_thioredoxin"/>
    <property type="match status" value="1"/>
</dbReference>
<dbReference type="AlphaFoldDB" id="A0AAW1PLD6"/>
<dbReference type="Gene3D" id="1.50.10.10">
    <property type="match status" value="1"/>
</dbReference>
<accession>A0AAW1PLD6</accession>
<dbReference type="PANTHER" id="PTHR42899">
    <property type="entry name" value="SPERMATOGENESIS-ASSOCIATED PROTEIN 20"/>
    <property type="match status" value="1"/>
</dbReference>
<proteinExistence type="predicted"/>
<dbReference type="SUPFAM" id="SSF48208">
    <property type="entry name" value="Six-hairpin glycosidases"/>
    <property type="match status" value="1"/>
</dbReference>
<organism evidence="2 3">
    <name type="scientific">[Myrmecia] bisecta</name>
    <dbReference type="NCBI Taxonomy" id="41462"/>
    <lineage>
        <taxon>Eukaryota</taxon>
        <taxon>Viridiplantae</taxon>
        <taxon>Chlorophyta</taxon>
        <taxon>core chlorophytes</taxon>
        <taxon>Trebouxiophyceae</taxon>
        <taxon>Trebouxiales</taxon>
        <taxon>Trebouxiaceae</taxon>
        <taxon>Myrmecia</taxon>
    </lineage>
</organism>
<keyword evidence="3" id="KW-1185">Reference proteome</keyword>
<feature type="domain" description="Spermatogenesis-associated protein 20-like TRX" evidence="1">
    <location>
        <begin position="5"/>
        <end position="166"/>
    </location>
</feature>
<dbReference type="CDD" id="cd02955">
    <property type="entry name" value="SSP411"/>
    <property type="match status" value="1"/>
</dbReference>
<dbReference type="InterPro" id="IPR008928">
    <property type="entry name" value="6-hairpin_glycosidase_sf"/>
</dbReference>
<dbReference type="InterPro" id="IPR024705">
    <property type="entry name" value="Ssp411"/>
</dbReference>
<evidence type="ECO:0000313" key="2">
    <source>
        <dbReference type="EMBL" id="KAK9808898.1"/>
    </source>
</evidence>
<dbReference type="Gene3D" id="3.40.30.10">
    <property type="entry name" value="Glutaredoxin"/>
    <property type="match status" value="1"/>
</dbReference>
<dbReference type="PANTHER" id="PTHR42899:SF1">
    <property type="entry name" value="SPERMATOGENESIS-ASSOCIATED PROTEIN 20"/>
    <property type="match status" value="1"/>
</dbReference>
<dbReference type="SUPFAM" id="SSF52833">
    <property type="entry name" value="Thioredoxin-like"/>
    <property type="match status" value="1"/>
</dbReference>
<sequence>MTTHTNRLTKETSPYLLQHQHNPVDWYPWSDDAFAKARREDKPIFLSVGYSTCHWCHVMEHESFENEQIAAILNKYFVSIKVDREERPDVDKQYMTYVQATGSGGGWPMSVWLTPDLQPFMGGTYFPPEDKYGRMGFASVLKRVAEVWARNKEDLKKQGADTMEQLAELTRSQGSQEALSNAAAIKAMARCAEQLASRHDQERGGFGSAPKFPRPAEINLLLREHLRTRKLDQDIDTIRAAQGSPLHMAVTTLDHMAAGGIYDHVGGGFHRYSVDEYWHVPHFEKMLYDNPQLASTFLDAFKATGDVRYARIARGILDYLVRDMRHPDGGFHSAEDADSLDPALGKKIEGAFYLWTEAEIDDVLGPERAAVFKPHYYVKAEGNCDLSPRSDPHHEFTGKNCLIQKQSLADTAQSAGMSEVEAERVLAESREMLAARRALRPRPHLDDKVVTGWNGMAIGALATASQALQAEQPPISRSFPVEGRNPREYLDIAIKAAEWVQSKLWDANNKKLLRSFRGTPSGVSAFADDYAYLIAGLLELYGASGQTRWLVWARELQQTMDTLFWDDTSGGYYSNSGQDSSILLRMKEDYDGAEPAASSIAAGNLSRLGALSGAEQARTYEERAAAVAAAFGERLEEMPLALPQMCCSLYLQALGHLRQVIVAGRSQSPDTQALLAAAHSVFAPEKVVIAIDPDDEEATAFWQTLNPEALGMAAAAKDKGQAVAFICQNFTCKAPTSDPATVQQILAEPRATIARAPKPAAVPFRLRSSR</sequence>
<dbReference type="GO" id="GO:0005975">
    <property type="term" value="P:carbohydrate metabolic process"/>
    <property type="evidence" value="ECO:0007669"/>
    <property type="project" value="InterPro"/>
</dbReference>
<name>A0AAW1PLD6_9CHLO</name>
<dbReference type="InterPro" id="IPR012341">
    <property type="entry name" value="6hp_glycosidase-like_sf"/>
</dbReference>
<comment type="caution">
    <text evidence="2">The sequence shown here is derived from an EMBL/GenBank/DDBJ whole genome shotgun (WGS) entry which is preliminary data.</text>
</comment>
<gene>
    <name evidence="2" type="ORF">WJX72_005964</name>
</gene>
<dbReference type="EMBL" id="JALJOR010000011">
    <property type="protein sequence ID" value="KAK9808898.1"/>
    <property type="molecule type" value="Genomic_DNA"/>
</dbReference>
<evidence type="ECO:0000259" key="1">
    <source>
        <dbReference type="Pfam" id="PF03190"/>
    </source>
</evidence>
<dbReference type="Proteomes" id="UP001489004">
    <property type="component" value="Unassembled WGS sequence"/>
</dbReference>
<dbReference type="GO" id="GO:0009507">
    <property type="term" value="C:chloroplast"/>
    <property type="evidence" value="ECO:0007669"/>
    <property type="project" value="TreeGrafter"/>
</dbReference>